<evidence type="ECO:0000256" key="1">
    <source>
        <dbReference type="SAM" id="MobiDB-lite"/>
    </source>
</evidence>
<sequence>MTPADSPVFEDPDELRSGGRQCPGALRGPIWPAGRSGSGSRARTTQLEVKRWILNLGAPSRGSREWFVRSWRCGPSTSPRVS</sequence>
<keyword evidence="3" id="KW-1185">Reference proteome</keyword>
<accession>A0AAV7RUH4</accession>
<comment type="caution">
    <text evidence="2">The sequence shown here is derived from an EMBL/GenBank/DDBJ whole genome shotgun (WGS) entry which is preliminary data.</text>
</comment>
<protein>
    <submittedName>
        <fullName evidence="2">Uncharacterized protein</fullName>
    </submittedName>
</protein>
<evidence type="ECO:0000313" key="3">
    <source>
        <dbReference type="Proteomes" id="UP001066276"/>
    </source>
</evidence>
<dbReference type="AlphaFoldDB" id="A0AAV7RUH4"/>
<name>A0AAV7RUH4_PLEWA</name>
<evidence type="ECO:0000313" key="2">
    <source>
        <dbReference type="EMBL" id="KAJ1155237.1"/>
    </source>
</evidence>
<organism evidence="2 3">
    <name type="scientific">Pleurodeles waltl</name>
    <name type="common">Iberian ribbed newt</name>
    <dbReference type="NCBI Taxonomy" id="8319"/>
    <lineage>
        <taxon>Eukaryota</taxon>
        <taxon>Metazoa</taxon>
        <taxon>Chordata</taxon>
        <taxon>Craniata</taxon>
        <taxon>Vertebrata</taxon>
        <taxon>Euteleostomi</taxon>
        <taxon>Amphibia</taxon>
        <taxon>Batrachia</taxon>
        <taxon>Caudata</taxon>
        <taxon>Salamandroidea</taxon>
        <taxon>Salamandridae</taxon>
        <taxon>Pleurodelinae</taxon>
        <taxon>Pleurodeles</taxon>
    </lineage>
</organism>
<dbReference type="Proteomes" id="UP001066276">
    <property type="component" value="Chromosome 5"/>
</dbReference>
<reference evidence="2" key="1">
    <citation type="journal article" date="2022" name="bioRxiv">
        <title>Sequencing and chromosome-scale assembly of the giantPleurodeles waltlgenome.</title>
        <authorList>
            <person name="Brown T."/>
            <person name="Elewa A."/>
            <person name="Iarovenko S."/>
            <person name="Subramanian E."/>
            <person name="Araus A.J."/>
            <person name="Petzold A."/>
            <person name="Susuki M."/>
            <person name="Suzuki K.-i.T."/>
            <person name="Hayashi T."/>
            <person name="Toyoda A."/>
            <person name="Oliveira C."/>
            <person name="Osipova E."/>
            <person name="Leigh N.D."/>
            <person name="Simon A."/>
            <person name="Yun M.H."/>
        </authorList>
    </citation>
    <scope>NUCLEOTIDE SEQUENCE</scope>
    <source>
        <strain evidence="2">20211129_DDA</strain>
        <tissue evidence="2">Liver</tissue>
    </source>
</reference>
<gene>
    <name evidence="2" type="ORF">NDU88_007972</name>
</gene>
<dbReference type="EMBL" id="JANPWB010000009">
    <property type="protein sequence ID" value="KAJ1155237.1"/>
    <property type="molecule type" value="Genomic_DNA"/>
</dbReference>
<proteinExistence type="predicted"/>
<feature type="region of interest" description="Disordered" evidence="1">
    <location>
        <begin position="1"/>
        <end position="44"/>
    </location>
</feature>